<dbReference type="InterPro" id="IPR036388">
    <property type="entry name" value="WH-like_DNA-bd_sf"/>
</dbReference>
<dbReference type="SMART" id="SM00347">
    <property type="entry name" value="HTH_MARR"/>
    <property type="match status" value="1"/>
</dbReference>
<accession>A0A543IV47</accession>
<dbReference type="PANTHER" id="PTHR33164:SF57">
    <property type="entry name" value="MARR-FAMILY TRANSCRIPTIONAL REGULATOR"/>
    <property type="match status" value="1"/>
</dbReference>
<gene>
    <name evidence="3" type="ORF">FHX40_1110</name>
</gene>
<dbReference type="PANTHER" id="PTHR33164">
    <property type="entry name" value="TRANSCRIPTIONAL REGULATOR, MARR FAMILY"/>
    <property type="match status" value="1"/>
</dbReference>
<dbReference type="PROSITE" id="PS50995">
    <property type="entry name" value="HTH_MARR_2"/>
    <property type="match status" value="1"/>
</dbReference>
<dbReference type="Gene3D" id="1.10.10.10">
    <property type="entry name" value="Winged helix-like DNA-binding domain superfamily/Winged helix DNA-binding domain"/>
    <property type="match status" value="1"/>
</dbReference>
<organism evidence="3 4">
    <name type="scientific">Thermopolyspora flexuosa</name>
    <dbReference type="NCBI Taxonomy" id="103836"/>
    <lineage>
        <taxon>Bacteria</taxon>
        <taxon>Bacillati</taxon>
        <taxon>Actinomycetota</taxon>
        <taxon>Actinomycetes</taxon>
        <taxon>Streptosporangiales</taxon>
        <taxon>Streptosporangiaceae</taxon>
        <taxon>Thermopolyspora</taxon>
    </lineage>
</organism>
<dbReference type="InterPro" id="IPR039422">
    <property type="entry name" value="MarR/SlyA-like"/>
</dbReference>
<comment type="caution">
    <text evidence="3">The sequence shown here is derived from an EMBL/GenBank/DDBJ whole genome shotgun (WGS) entry which is preliminary data.</text>
</comment>
<keyword evidence="3" id="KW-0238">DNA-binding</keyword>
<dbReference type="InterPro" id="IPR000835">
    <property type="entry name" value="HTH_MarR-typ"/>
</dbReference>
<sequence length="204" mass="22338">MRATGAGTAGDTMENATQNTIGNAAGDPAVDPSPDVRSSLMETHGAAIDVALFRLRRIWARPFRTRRTGDRPIQISNVMVVHALAKLSRTESEVTIGAVAEHMDIDPSTASRFVTDAIGAGLVARLPSEVDARRARLMLTDKGRRVLEAVTRYRRDYLEGLIADWSEQDRAALSRLLTRLAEAAARRPIDLSGLDPIVDEIIRR</sequence>
<dbReference type="GO" id="GO:0003700">
    <property type="term" value="F:DNA-binding transcription factor activity"/>
    <property type="evidence" value="ECO:0007669"/>
    <property type="project" value="InterPro"/>
</dbReference>
<evidence type="ECO:0000313" key="4">
    <source>
        <dbReference type="Proteomes" id="UP000319213"/>
    </source>
</evidence>
<dbReference type="SUPFAM" id="SSF46785">
    <property type="entry name" value="Winged helix' DNA-binding domain"/>
    <property type="match status" value="1"/>
</dbReference>
<dbReference type="AlphaFoldDB" id="A0A543IV47"/>
<evidence type="ECO:0000313" key="3">
    <source>
        <dbReference type="EMBL" id="TQM74439.1"/>
    </source>
</evidence>
<keyword evidence="4" id="KW-1185">Reference proteome</keyword>
<feature type="domain" description="HTH marR-type" evidence="2">
    <location>
        <begin position="45"/>
        <end position="182"/>
    </location>
</feature>
<dbReference type="GO" id="GO:0006950">
    <property type="term" value="P:response to stress"/>
    <property type="evidence" value="ECO:0007669"/>
    <property type="project" value="TreeGrafter"/>
</dbReference>
<dbReference type="EMBL" id="VFPQ01000001">
    <property type="protein sequence ID" value="TQM74439.1"/>
    <property type="molecule type" value="Genomic_DNA"/>
</dbReference>
<protein>
    <submittedName>
        <fullName evidence="3">DNA-binding MarR family transcriptional regulator</fullName>
    </submittedName>
</protein>
<dbReference type="GO" id="GO:0003677">
    <property type="term" value="F:DNA binding"/>
    <property type="evidence" value="ECO:0007669"/>
    <property type="project" value="UniProtKB-KW"/>
</dbReference>
<name>A0A543IV47_9ACTN</name>
<reference evidence="3 4" key="1">
    <citation type="submission" date="2019-06" db="EMBL/GenBank/DDBJ databases">
        <title>Sequencing the genomes of 1000 actinobacteria strains.</title>
        <authorList>
            <person name="Klenk H.-P."/>
        </authorList>
    </citation>
    <scope>NUCLEOTIDE SEQUENCE [LARGE SCALE GENOMIC DNA]</scope>
    <source>
        <strain evidence="3 4">DSM 43186</strain>
    </source>
</reference>
<dbReference type="InterPro" id="IPR036390">
    <property type="entry name" value="WH_DNA-bd_sf"/>
</dbReference>
<dbReference type="Proteomes" id="UP000319213">
    <property type="component" value="Unassembled WGS sequence"/>
</dbReference>
<dbReference type="RefSeq" id="WP_229789097.1">
    <property type="nucleotide sequence ID" value="NZ_BMPV01000006.1"/>
</dbReference>
<evidence type="ECO:0000256" key="1">
    <source>
        <dbReference type="SAM" id="MobiDB-lite"/>
    </source>
</evidence>
<feature type="region of interest" description="Disordered" evidence="1">
    <location>
        <begin position="1"/>
        <end position="37"/>
    </location>
</feature>
<evidence type="ECO:0000259" key="2">
    <source>
        <dbReference type="PROSITE" id="PS50995"/>
    </source>
</evidence>
<proteinExistence type="predicted"/>
<dbReference type="Pfam" id="PF12802">
    <property type="entry name" value="MarR_2"/>
    <property type="match status" value="1"/>
</dbReference>